<feature type="transmembrane region" description="Helical" evidence="1">
    <location>
        <begin position="98"/>
        <end position="116"/>
    </location>
</feature>
<keyword evidence="1" id="KW-0812">Transmembrane</keyword>
<reference evidence="2 3" key="1">
    <citation type="submission" date="2017-08" db="EMBL/GenBank/DDBJ databases">
        <title>Complete Genome Sequence of Bacillus kochii Oregon-R-modENCODE STRAIN BDGP4, isolated from Drosophila melanogaster gut.</title>
        <authorList>
            <person name="Wan K.H."/>
            <person name="Yu C."/>
            <person name="Park S."/>
            <person name="Hammonds A.S."/>
            <person name="Booth B.W."/>
            <person name="Celniker S.E."/>
        </authorList>
    </citation>
    <scope>NUCLEOTIDE SEQUENCE [LARGE SCALE GENOMIC DNA]</scope>
    <source>
        <strain evidence="2 3">BDGP4</strain>
    </source>
</reference>
<dbReference type="KEGG" id="bko:CKF48_06355"/>
<evidence type="ECO:0000256" key="1">
    <source>
        <dbReference type="SAM" id="Phobius"/>
    </source>
</evidence>
<dbReference type="Pfam" id="PF06197">
    <property type="entry name" value="DUF998"/>
    <property type="match status" value="1"/>
</dbReference>
<organism evidence="2 3">
    <name type="scientific">Cytobacillus kochii</name>
    <dbReference type="NCBI Taxonomy" id="859143"/>
    <lineage>
        <taxon>Bacteria</taxon>
        <taxon>Bacillati</taxon>
        <taxon>Bacillota</taxon>
        <taxon>Bacilli</taxon>
        <taxon>Bacillales</taxon>
        <taxon>Bacillaceae</taxon>
        <taxon>Cytobacillus</taxon>
    </lineage>
</organism>
<feature type="transmembrane region" description="Helical" evidence="1">
    <location>
        <begin position="122"/>
        <end position="143"/>
    </location>
</feature>
<sequence>MYISKRIGFLSWGMTCLYFLIEPFFIFTSTASYSYLHHAMSDLGVTTCGEFTYAFAPYEICSPHHVGMNGLFLFNGLTFCIGVLYLSQYLRKSLINRMATSFILLIGISTFISGLIPADVNLLGHSILVWIAMITIFPGLLIFAKKLTAIRKWTYFCTASLISITILISFVPLFPLPSGLLQRLFYFILFIWGTVSTYLLIKRSKFLPASN</sequence>
<evidence type="ECO:0000313" key="2">
    <source>
        <dbReference type="EMBL" id="ASV66981.1"/>
    </source>
</evidence>
<dbReference type="AlphaFoldDB" id="A0A248TFJ6"/>
<keyword evidence="1" id="KW-1133">Transmembrane helix</keyword>
<dbReference type="Proteomes" id="UP000215137">
    <property type="component" value="Chromosome"/>
</dbReference>
<feature type="transmembrane region" description="Helical" evidence="1">
    <location>
        <begin position="180"/>
        <end position="201"/>
    </location>
</feature>
<evidence type="ECO:0008006" key="4">
    <source>
        <dbReference type="Google" id="ProtNLM"/>
    </source>
</evidence>
<feature type="transmembrane region" description="Helical" evidence="1">
    <location>
        <begin position="7"/>
        <end position="27"/>
    </location>
</feature>
<feature type="transmembrane region" description="Helical" evidence="1">
    <location>
        <begin position="66"/>
        <end position="86"/>
    </location>
</feature>
<proteinExistence type="predicted"/>
<name>A0A248TFJ6_9BACI</name>
<dbReference type="EMBL" id="CP022983">
    <property type="protein sequence ID" value="ASV66981.1"/>
    <property type="molecule type" value="Genomic_DNA"/>
</dbReference>
<keyword evidence="3" id="KW-1185">Reference proteome</keyword>
<accession>A0A248TFJ6</accession>
<keyword evidence="1" id="KW-0472">Membrane</keyword>
<dbReference type="RefSeq" id="WP_095370556.1">
    <property type="nucleotide sequence ID" value="NZ_CP022983.1"/>
</dbReference>
<evidence type="ECO:0000313" key="3">
    <source>
        <dbReference type="Proteomes" id="UP000215137"/>
    </source>
</evidence>
<dbReference type="InterPro" id="IPR009339">
    <property type="entry name" value="DUF998"/>
</dbReference>
<protein>
    <recommendedName>
        <fullName evidence="4">DUF998 domain-containing protein</fullName>
    </recommendedName>
</protein>
<gene>
    <name evidence="2" type="ORF">CKF48_06355</name>
</gene>
<feature type="transmembrane region" description="Helical" evidence="1">
    <location>
        <begin position="155"/>
        <end position="174"/>
    </location>
</feature>